<evidence type="ECO:0000313" key="2">
    <source>
        <dbReference type="Proteomes" id="UP001281447"/>
    </source>
</evidence>
<keyword evidence="2" id="KW-1185">Reference proteome</keyword>
<sequence length="116" mass="13228">MNNEISTTTSGNLKEQQDTSLDLFKFEKGLITYLQESGLPSDSVLVPVPQRINVYRNIPDALFNLSPESRSNSLYISKFVAAVTAGLFDAALNYLWDETINELRNRVVHYDLNYFF</sequence>
<accession>A0ABU5CBE3</accession>
<dbReference type="EMBL" id="JAWDIP010000004">
    <property type="protein sequence ID" value="MDY0396633.1"/>
    <property type="molecule type" value="Genomic_DNA"/>
</dbReference>
<name>A0ABU5CBE3_9BACI</name>
<evidence type="ECO:0000313" key="1">
    <source>
        <dbReference type="EMBL" id="MDY0396633.1"/>
    </source>
</evidence>
<comment type="caution">
    <text evidence="1">The sequence shown here is derived from an EMBL/GenBank/DDBJ whole genome shotgun (WGS) entry which is preliminary data.</text>
</comment>
<dbReference type="Proteomes" id="UP001281447">
    <property type="component" value="Unassembled WGS sequence"/>
</dbReference>
<protein>
    <submittedName>
        <fullName evidence="1">Uncharacterized protein</fullName>
    </submittedName>
</protein>
<reference evidence="1 2" key="1">
    <citation type="submission" date="2023-10" db="EMBL/GenBank/DDBJ databases">
        <title>Virgibacillus halophilus 5B73C genome.</title>
        <authorList>
            <person name="Miliotis G."/>
            <person name="Sengupta P."/>
            <person name="Hameed A."/>
            <person name="Chuvochina M."/>
            <person name="Mcdonagh F."/>
            <person name="Simpson A.C."/>
            <person name="Singh N.K."/>
            <person name="Rekha P.D."/>
            <person name="Raman K."/>
            <person name="Hugenholtz P."/>
            <person name="Venkateswaran K."/>
        </authorList>
    </citation>
    <scope>NUCLEOTIDE SEQUENCE [LARGE SCALE GENOMIC DNA]</scope>
    <source>
        <strain evidence="1 2">5B73C</strain>
    </source>
</reference>
<organism evidence="1 2">
    <name type="scientific">Tigheibacillus halophilus</name>
    <dbReference type="NCBI Taxonomy" id="361280"/>
    <lineage>
        <taxon>Bacteria</taxon>
        <taxon>Bacillati</taxon>
        <taxon>Bacillota</taxon>
        <taxon>Bacilli</taxon>
        <taxon>Bacillales</taxon>
        <taxon>Bacillaceae</taxon>
        <taxon>Tigheibacillus</taxon>
    </lineage>
</organism>
<proteinExistence type="predicted"/>
<gene>
    <name evidence="1" type="ORF">RWE15_22915</name>
</gene>